<feature type="transmembrane region" description="Helical" evidence="10">
    <location>
        <begin position="373"/>
        <end position="392"/>
    </location>
</feature>
<feature type="transmembrane region" description="Helical" evidence="10">
    <location>
        <begin position="6"/>
        <end position="25"/>
    </location>
</feature>
<feature type="transmembrane region" description="Helical" evidence="10">
    <location>
        <begin position="189"/>
        <end position="208"/>
    </location>
</feature>
<comment type="similarity">
    <text evidence="2">Belongs to the dicarboxylate/amino acid:cation symporter (DAACS) (TC 2.A.23) family.</text>
</comment>
<keyword evidence="8 10" id="KW-0472">Membrane</keyword>
<feature type="transmembrane region" description="Helical" evidence="10">
    <location>
        <begin position="111"/>
        <end position="134"/>
    </location>
</feature>
<feature type="transmembrane region" description="Helical" evidence="10">
    <location>
        <begin position="263"/>
        <end position="287"/>
    </location>
</feature>
<dbReference type="InterPro" id="IPR036458">
    <property type="entry name" value="Na:dicarbo_symporter_sf"/>
</dbReference>
<evidence type="ECO:0000256" key="1">
    <source>
        <dbReference type="ARBA" id="ARBA00004141"/>
    </source>
</evidence>
<evidence type="ECO:0000313" key="11">
    <source>
        <dbReference type="EMBL" id="SYX81924.1"/>
    </source>
</evidence>
<evidence type="ECO:0000256" key="3">
    <source>
        <dbReference type="ARBA" id="ARBA00022031"/>
    </source>
</evidence>
<dbReference type="PANTHER" id="PTHR42865">
    <property type="entry name" value="PROTON/GLUTAMATE-ASPARTATE SYMPORTER"/>
    <property type="match status" value="1"/>
</dbReference>
<evidence type="ECO:0000313" key="12">
    <source>
        <dbReference type="Proteomes" id="UP000304148"/>
    </source>
</evidence>
<dbReference type="Proteomes" id="UP000304148">
    <property type="component" value="Chromosome"/>
</dbReference>
<accession>A0A383R5W7</accession>
<evidence type="ECO:0000256" key="5">
    <source>
        <dbReference type="ARBA" id="ARBA00022692"/>
    </source>
</evidence>
<evidence type="ECO:0000256" key="10">
    <source>
        <dbReference type="SAM" id="Phobius"/>
    </source>
</evidence>
<keyword evidence="7 10" id="KW-1133">Transmembrane helix</keyword>
<dbReference type="GO" id="GO:0005886">
    <property type="term" value="C:plasma membrane"/>
    <property type="evidence" value="ECO:0007669"/>
    <property type="project" value="TreeGrafter"/>
</dbReference>
<evidence type="ECO:0000256" key="2">
    <source>
        <dbReference type="ARBA" id="ARBA00006148"/>
    </source>
</evidence>
<sequence length="468" mass="50136">MTVSNGWWLIVHAVVVLGLLYMLYIMQKRHVSFTKRVFAGLGLGILYGALLQQLYGAGHDIVRVLNDWVYIVGGGYVRLLHMVVIPLIIVSIISAILHVTTKTGVGRMSALIISILIATTAVAAAVGIASALAFNLSAVNMEAGQQETERGQHLNEQVGEVRDMTIPQQVLEFIPTNPFLDMTEGRRTSTIAVVIFSAFVGIAALGVARKKPEHGRMFTSIIDSLHAVVMRMVTLVLRLTPYGVLALMIRVVSTTAPAEIWKLGRFVIASYVALIVMFIIHLLLLGLSGISPARYVKLATPALVFAFTSRTSAGSIPINVETQRDKLGVPESFANFSASFGASMGQNGCAGIYPAMLAVMIAPTVGTNPLDPWFILQLIAVVAISSFGVAGVGGGATFAALIVLSSMNLPVGLAGLLISVEPLIDMGRTALNVNGSMLAGVLSSRWLRQWNKEAFLRGEIRSPSREES</sequence>
<evidence type="ECO:0000256" key="7">
    <source>
        <dbReference type="ARBA" id="ARBA00022989"/>
    </source>
</evidence>
<feature type="transmembrane region" description="Helical" evidence="10">
    <location>
        <begin position="37"/>
        <end position="55"/>
    </location>
</feature>
<keyword evidence="4" id="KW-0813">Transport</keyword>
<dbReference type="RefSeq" id="WP_138184455.1">
    <property type="nucleotide sequence ID" value="NZ_LS992241.1"/>
</dbReference>
<protein>
    <recommendedName>
        <fullName evidence="3">L-cystine uptake protein TcyP</fullName>
    </recommendedName>
    <alternativeName>
        <fullName evidence="9">Transporter of cystine TcyP</fullName>
    </alternativeName>
</protein>
<name>A0A383R5W7_PAEAL</name>
<evidence type="ECO:0000256" key="4">
    <source>
        <dbReference type="ARBA" id="ARBA00022448"/>
    </source>
</evidence>
<dbReference type="AlphaFoldDB" id="A0A383R5W7"/>
<feature type="transmembrane region" description="Helical" evidence="10">
    <location>
        <begin position="398"/>
        <end position="418"/>
    </location>
</feature>
<organism evidence="11 12">
    <name type="scientific">Paenibacillus alvei</name>
    <name type="common">Bacillus alvei</name>
    <dbReference type="NCBI Taxonomy" id="44250"/>
    <lineage>
        <taxon>Bacteria</taxon>
        <taxon>Bacillati</taxon>
        <taxon>Bacillota</taxon>
        <taxon>Bacilli</taxon>
        <taxon>Bacillales</taxon>
        <taxon>Paenibacillaceae</taxon>
        <taxon>Paenibacillus</taxon>
    </lineage>
</organism>
<reference evidence="12" key="1">
    <citation type="submission" date="2018-08" db="EMBL/GenBank/DDBJ databases">
        <authorList>
            <person name="Chevrot R."/>
        </authorList>
    </citation>
    <scope>NUCLEOTIDE SEQUENCE [LARGE SCALE GENOMIC DNA]</scope>
</reference>
<evidence type="ECO:0000256" key="6">
    <source>
        <dbReference type="ARBA" id="ARBA00022970"/>
    </source>
</evidence>
<keyword evidence="5 10" id="KW-0812">Transmembrane</keyword>
<evidence type="ECO:0000256" key="8">
    <source>
        <dbReference type="ARBA" id="ARBA00023136"/>
    </source>
</evidence>
<dbReference type="GO" id="GO:0015184">
    <property type="term" value="F:L-cystine transmembrane transporter activity"/>
    <property type="evidence" value="ECO:0007669"/>
    <property type="project" value="TreeGrafter"/>
</dbReference>
<gene>
    <name evidence="11" type="primary">tcyP</name>
    <name evidence="11" type="ORF">PBLR_10343</name>
</gene>
<comment type="subcellular location">
    <subcellularLocation>
        <location evidence="1">Membrane</location>
        <topology evidence="1">Multi-pass membrane protein</topology>
    </subcellularLocation>
</comment>
<feature type="transmembrane region" description="Helical" evidence="10">
    <location>
        <begin position="75"/>
        <end position="99"/>
    </location>
</feature>
<dbReference type="PRINTS" id="PR00173">
    <property type="entry name" value="EDTRNSPORT"/>
</dbReference>
<evidence type="ECO:0000256" key="9">
    <source>
        <dbReference type="ARBA" id="ARBA00031293"/>
    </source>
</evidence>
<dbReference type="GO" id="GO:0015293">
    <property type="term" value="F:symporter activity"/>
    <property type="evidence" value="ECO:0007669"/>
    <property type="project" value="InterPro"/>
</dbReference>
<dbReference type="SUPFAM" id="SSF118215">
    <property type="entry name" value="Proton glutamate symport protein"/>
    <property type="match status" value="1"/>
</dbReference>
<feature type="transmembrane region" description="Helical" evidence="10">
    <location>
        <begin position="228"/>
        <end position="251"/>
    </location>
</feature>
<dbReference type="Gene3D" id="1.10.3860.10">
    <property type="entry name" value="Sodium:dicarboxylate symporter"/>
    <property type="match status" value="1"/>
</dbReference>
<dbReference type="Pfam" id="PF00375">
    <property type="entry name" value="SDF"/>
    <property type="match status" value="1"/>
</dbReference>
<proteinExistence type="inferred from homology"/>
<keyword evidence="6" id="KW-0029">Amino-acid transport</keyword>
<dbReference type="InterPro" id="IPR001991">
    <property type="entry name" value="Na-dicarboxylate_symporter"/>
</dbReference>
<dbReference type="EMBL" id="LS992241">
    <property type="protein sequence ID" value="SYX81924.1"/>
    <property type="molecule type" value="Genomic_DNA"/>
</dbReference>
<dbReference type="PANTHER" id="PTHR42865:SF5">
    <property type="entry name" value="L-CYSTINE TRANSPORTER TCYP"/>
    <property type="match status" value="1"/>
</dbReference>